<dbReference type="RefSeq" id="WP_034638168.1">
    <property type="nucleotide sequence ID" value="NZ_CBCSJC010000007.1"/>
</dbReference>
<gene>
    <name evidence="5" type="ORF">BAMA_19430</name>
</gene>
<dbReference type="InterPro" id="IPR027417">
    <property type="entry name" value="P-loop_NTPase"/>
</dbReference>
<dbReference type="CDD" id="cd03219">
    <property type="entry name" value="ABC_Mj1267_LivG_branched"/>
    <property type="match status" value="1"/>
</dbReference>
<evidence type="ECO:0000259" key="4">
    <source>
        <dbReference type="PROSITE" id="PS50893"/>
    </source>
</evidence>
<dbReference type="FunFam" id="3.40.50.300:FF:000421">
    <property type="entry name" value="Branched-chain amino acid ABC transporter ATP-binding protein"/>
    <property type="match status" value="1"/>
</dbReference>
<dbReference type="GO" id="GO:0005886">
    <property type="term" value="C:plasma membrane"/>
    <property type="evidence" value="ECO:0007669"/>
    <property type="project" value="TreeGrafter"/>
</dbReference>
<accession>A0A073JY86</accession>
<dbReference type="InterPro" id="IPR051120">
    <property type="entry name" value="ABC_AA/LPS_Transport"/>
</dbReference>
<dbReference type="PROSITE" id="PS50893">
    <property type="entry name" value="ABC_TRANSPORTER_2"/>
    <property type="match status" value="1"/>
</dbReference>
<dbReference type="GO" id="GO:0016887">
    <property type="term" value="F:ATP hydrolysis activity"/>
    <property type="evidence" value="ECO:0007669"/>
    <property type="project" value="InterPro"/>
</dbReference>
<evidence type="ECO:0000256" key="3">
    <source>
        <dbReference type="ARBA" id="ARBA00022840"/>
    </source>
</evidence>
<comment type="caution">
    <text evidence="5">The sequence shown here is derived from an EMBL/GenBank/DDBJ whole genome shotgun (WGS) entry which is preliminary data.</text>
</comment>
<keyword evidence="3" id="KW-0067">ATP-binding</keyword>
<reference evidence="5 6" key="1">
    <citation type="submission" date="2014-06" db="EMBL/GenBank/DDBJ databases">
        <title>Draft genome sequence of Bacillus manliponensis JCM 15802 (MCCC 1A00708).</title>
        <authorList>
            <person name="Lai Q."/>
            <person name="Liu Y."/>
            <person name="Shao Z."/>
        </authorList>
    </citation>
    <scope>NUCLEOTIDE SEQUENCE [LARGE SCALE GENOMIC DNA]</scope>
    <source>
        <strain evidence="5 6">JCM 15802</strain>
    </source>
</reference>
<organism evidence="5 6">
    <name type="scientific">Bacillus manliponensis</name>
    <dbReference type="NCBI Taxonomy" id="574376"/>
    <lineage>
        <taxon>Bacteria</taxon>
        <taxon>Bacillati</taxon>
        <taxon>Bacillota</taxon>
        <taxon>Bacilli</taxon>
        <taxon>Bacillales</taxon>
        <taxon>Bacillaceae</taxon>
        <taxon>Bacillus</taxon>
        <taxon>Bacillus cereus group</taxon>
    </lineage>
</organism>
<evidence type="ECO:0000256" key="2">
    <source>
        <dbReference type="ARBA" id="ARBA00022741"/>
    </source>
</evidence>
<dbReference type="Proteomes" id="UP000027822">
    <property type="component" value="Unassembled WGS sequence"/>
</dbReference>
<evidence type="ECO:0000256" key="1">
    <source>
        <dbReference type="ARBA" id="ARBA00022448"/>
    </source>
</evidence>
<dbReference type="InterPro" id="IPR003439">
    <property type="entry name" value="ABC_transporter-like_ATP-bd"/>
</dbReference>
<dbReference type="AlphaFoldDB" id="A0A073JY86"/>
<dbReference type="PANTHER" id="PTHR45772:SF3">
    <property type="entry name" value="ABC TRANSPORTER ATP-BINDING PROTEIN"/>
    <property type="match status" value="1"/>
</dbReference>
<dbReference type="InterPro" id="IPR032823">
    <property type="entry name" value="BCA_ABC_TP_C"/>
</dbReference>
<evidence type="ECO:0000313" key="5">
    <source>
        <dbReference type="EMBL" id="KEK19939.1"/>
    </source>
</evidence>
<dbReference type="Pfam" id="PF12399">
    <property type="entry name" value="BCA_ABC_TP_C"/>
    <property type="match status" value="1"/>
</dbReference>
<dbReference type="InterPro" id="IPR017871">
    <property type="entry name" value="ABC_transporter-like_CS"/>
</dbReference>
<dbReference type="Gene3D" id="3.40.50.300">
    <property type="entry name" value="P-loop containing nucleotide triphosphate hydrolases"/>
    <property type="match status" value="1"/>
</dbReference>
<dbReference type="STRING" id="574376.BAMA_19430"/>
<keyword evidence="1" id="KW-0813">Transport</keyword>
<dbReference type="EMBL" id="JOTN01000005">
    <property type="protein sequence ID" value="KEK19939.1"/>
    <property type="molecule type" value="Genomic_DNA"/>
</dbReference>
<feature type="domain" description="ABC transporter" evidence="4">
    <location>
        <begin position="5"/>
        <end position="248"/>
    </location>
</feature>
<dbReference type="eggNOG" id="COG0411">
    <property type="taxonomic scope" value="Bacteria"/>
</dbReference>
<dbReference type="PROSITE" id="PS00211">
    <property type="entry name" value="ABC_TRANSPORTER_1"/>
    <property type="match status" value="1"/>
</dbReference>
<name>A0A073JY86_9BACI</name>
<dbReference type="PANTHER" id="PTHR45772">
    <property type="entry name" value="CONSERVED COMPONENT OF ABC TRANSPORTER FOR NATURAL AMINO ACIDS-RELATED"/>
    <property type="match status" value="1"/>
</dbReference>
<dbReference type="Pfam" id="PF00005">
    <property type="entry name" value="ABC_tran"/>
    <property type="match status" value="1"/>
</dbReference>
<dbReference type="GO" id="GO:0005524">
    <property type="term" value="F:ATP binding"/>
    <property type="evidence" value="ECO:0007669"/>
    <property type="project" value="UniProtKB-KW"/>
</dbReference>
<keyword evidence="2" id="KW-0547">Nucleotide-binding</keyword>
<keyword evidence="6" id="KW-1185">Reference proteome</keyword>
<dbReference type="OrthoDB" id="9805514at2"/>
<proteinExistence type="predicted"/>
<protein>
    <submittedName>
        <fullName evidence="5">Branched-chain amino acid ABC transporter substrate-binding protein</fullName>
    </submittedName>
</protein>
<dbReference type="InterPro" id="IPR003593">
    <property type="entry name" value="AAA+_ATPase"/>
</dbReference>
<dbReference type="SMART" id="SM00382">
    <property type="entry name" value="AAA"/>
    <property type="match status" value="1"/>
</dbReference>
<sequence>MEKLLETSNLSISFGEHHVIQNVNLTVRKGKLTSIIGPNGAGKTTLFNLLSGQLMPTSGEVFFKGRNITKLSIAERTRLGIGRSFQLTNIFPQLTVLENVRLSVQSFKQDYYSFFPNIGRFKQQTKEAKTLLETVLLHEKENVLAKDLAHGEKRKLELAMLLALQTDVLLLDEPTAGISVEEVPTILQVIENIKNNSDNTIVLIEHKMDMVVHLSDHLIVLFHGELLAEGLPEDMMKDERVQTAYLGGLYRDSITGG</sequence>
<dbReference type="SUPFAM" id="SSF52540">
    <property type="entry name" value="P-loop containing nucleoside triphosphate hydrolases"/>
    <property type="match status" value="1"/>
</dbReference>
<evidence type="ECO:0000313" key="6">
    <source>
        <dbReference type="Proteomes" id="UP000027822"/>
    </source>
</evidence>